<dbReference type="AlphaFoldDB" id="A0A6B2LGN7"/>
<dbReference type="EMBL" id="GIBP01006992">
    <property type="protein sequence ID" value="NDV35961.1"/>
    <property type="molecule type" value="Transcribed_RNA"/>
</dbReference>
<organism evidence="2">
    <name type="scientific">Arcella intermedia</name>
    <dbReference type="NCBI Taxonomy" id="1963864"/>
    <lineage>
        <taxon>Eukaryota</taxon>
        <taxon>Amoebozoa</taxon>
        <taxon>Tubulinea</taxon>
        <taxon>Elardia</taxon>
        <taxon>Arcellinida</taxon>
        <taxon>Sphaerothecina</taxon>
        <taxon>Arcellidae</taxon>
        <taxon>Arcella</taxon>
    </lineage>
</organism>
<dbReference type="SUPFAM" id="SSF53474">
    <property type="entry name" value="alpha/beta-Hydrolases"/>
    <property type="match status" value="1"/>
</dbReference>
<dbReference type="PANTHER" id="PTHR17630">
    <property type="entry name" value="DIENELACTONE HYDROLASE"/>
    <property type="match status" value="1"/>
</dbReference>
<accession>A0A6B2LGN7</accession>
<dbReference type="PANTHER" id="PTHR17630:SF44">
    <property type="entry name" value="PROTEIN AIM2"/>
    <property type="match status" value="1"/>
</dbReference>
<dbReference type="Gene3D" id="3.40.50.1820">
    <property type="entry name" value="alpha/beta hydrolase"/>
    <property type="match status" value="1"/>
</dbReference>
<sequence length="185" mass="20583">MICDQLAYAGFNVYLPDFQRGDPFNGDWPTFKPWVSKTPWSKVNADLQVLTHHLKQNGAASIGIMGFCWGSWVVFHASASADIKAGICVHPAIVKLSELFEENLDELVDHVKAPQLILNAGNDSDLFKEGGKYAVKLKERGLCEVVDYPDMTHGWVPRGNLSDPAVEAAVIDVTNRVIEYFQKHL</sequence>
<dbReference type="GO" id="GO:0016787">
    <property type="term" value="F:hydrolase activity"/>
    <property type="evidence" value="ECO:0007669"/>
    <property type="project" value="InterPro"/>
</dbReference>
<name>A0A6B2LGN7_9EUKA</name>
<reference evidence="2" key="1">
    <citation type="journal article" date="2020" name="J. Eukaryot. Microbiol.">
        <title>De novo Sequencing, Assembly and Annotation of the Transcriptome for the Free-Living Testate Amoeba Arcella intermedia.</title>
        <authorList>
            <person name="Ribeiro G.M."/>
            <person name="Porfirio-Sousa A.L."/>
            <person name="Maurer-Alcala X.X."/>
            <person name="Katz L.A."/>
            <person name="Lahr D.J.G."/>
        </authorList>
    </citation>
    <scope>NUCLEOTIDE SEQUENCE</scope>
</reference>
<evidence type="ECO:0000313" key="2">
    <source>
        <dbReference type="EMBL" id="NDV35961.1"/>
    </source>
</evidence>
<dbReference type="InterPro" id="IPR029058">
    <property type="entry name" value="AB_hydrolase_fold"/>
</dbReference>
<dbReference type="InterPro" id="IPR002925">
    <property type="entry name" value="Dienelactn_hydro"/>
</dbReference>
<proteinExistence type="predicted"/>
<evidence type="ECO:0000259" key="1">
    <source>
        <dbReference type="Pfam" id="PF01738"/>
    </source>
</evidence>
<protein>
    <recommendedName>
        <fullName evidence="1">Dienelactone hydrolase domain-containing protein</fullName>
    </recommendedName>
</protein>
<dbReference type="Pfam" id="PF01738">
    <property type="entry name" value="DLH"/>
    <property type="match status" value="1"/>
</dbReference>
<feature type="domain" description="Dienelactone hydrolase" evidence="1">
    <location>
        <begin position="2"/>
        <end position="184"/>
    </location>
</feature>